<dbReference type="Gene3D" id="1.20.5.190">
    <property type="match status" value="1"/>
</dbReference>
<proteinExistence type="predicted"/>
<organism evidence="4 5">
    <name type="scientific">Dimorphilus gyrociliatus</name>
    <dbReference type="NCBI Taxonomy" id="2664684"/>
    <lineage>
        <taxon>Eukaryota</taxon>
        <taxon>Metazoa</taxon>
        <taxon>Spiralia</taxon>
        <taxon>Lophotrochozoa</taxon>
        <taxon>Annelida</taxon>
        <taxon>Polychaeta</taxon>
        <taxon>Polychaeta incertae sedis</taxon>
        <taxon>Dinophilidae</taxon>
        <taxon>Dimorphilus</taxon>
    </lineage>
</organism>
<feature type="compositionally biased region" description="Basic and acidic residues" evidence="2">
    <location>
        <begin position="513"/>
        <end position="523"/>
    </location>
</feature>
<reference evidence="4 5" key="1">
    <citation type="submission" date="2020-08" db="EMBL/GenBank/DDBJ databases">
        <authorList>
            <person name="Hejnol A."/>
        </authorList>
    </citation>
    <scope>NUCLEOTIDE SEQUENCE [LARGE SCALE GENOMIC DNA]</scope>
</reference>
<feature type="compositionally biased region" description="Polar residues" evidence="2">
    <location>
        <begin position="1463"/>
        <end position="1479"/>
    </location>
</feature>
<dbReference type="InterPro" id="IPR021569">
    <property type="entry name" value="TUG-UBL1"/>
</dbReference>
<dbReference type="CDD" id="cd16118">
    <property type="entry name" value="UBX2_UBXN9"/>
    <property type="match status" value="1"/>
</dbReference>
<dbReference type="CDD" id="cd16105">
    <property type="entry name" value="Ubl_ASPSCR1_like"/>
    <property type="match status" value="1"/>
</dbReference>
<feature type="region of interest" description="Disordered" evidence="2">
    <location>
        <begin position="148"/>
        <end position="179"/>
    </location>
</feature>
<evidence type="ECO:0000256" key="1">
    <source>
        <dbReference type="SAM" id="Coils"/>
    </source>
</evidence>
<dbReference type="Proteomes" id="UP000549394">
    <property type="component" value="Unassembled WGS sequence"/>
</dbReference>
<dbReference type="GO" id="GO:0005737">
    <property type="term" value="C:cytoplasm"/>
    <property type="evidence" value="ECO:0007669"/>
    <property type="project" value="TreeGrafter"/>
</dbReference>
<dbReference type="SUPFAM" id="SSF54236">
    <property type="entry name" value="Ubiquitin-like"/>
    <property type="match status" value="2"/>
</dbReference>
<dbReference type="InterPro" id="IPR059238">
    <property type="entry name" value="UBX1_UBXN9"/>
</dbReference>
<feature type="region of interest" description="Disordered" evidence="2">
    <location>
        <begin position="487"/>
        <end position="523"/>
    </location>
</feature>
<dbReference type="PROSITE" id="PS50096">
    <property type="entry name" value="IQ"/>
    <property type="match status" value="2"/>
</dbReference>
<evidence type="ECO:0000256" key="2">
    <source>
        <dbReference type="SAM" id="MobiDB-lite"/>
    </source>
</evidence>
<dbReference type="GO" id="GO:0042593">
    <property type="term" value="P:glucose homeostasis"/>
    <property type="evidence" value="ECO:0007669"/>
    <property type="project" value="TreeGrafter"/>
</dbReference>
<dbReference type="GO" id="GO:0005634">
    <property type="term" value="C:nucleus"/>
    <property type="evidence" value="ECO:0007669"/>
    <property type="project" value="TreeGrafter"/>
</dbReference>
<feature type="domain" description="TUG ubiquitin-like" evidence="3">
    <location>
        <begin position="1295"/>
        <end position="1359"/>
    </location>
</feature>
<feature type="compositionally biased region" description="Low complexity" evidence="2">
    <location>
        <begin position="897"/>
        <end position="908"/>
    </location>
</feature>
<evidence type="ECO:0000313" key="4">
    <source>
        <dbReference type="EMBL" id="CAD5120816.1"/>
    </source>
</evidence>
<protein>
    <submittedName>
        <fullName evidence="4">DgyrCDS9374</fullName>
    </submittedName>
</protein>
<feature type="compositionally biased region" description="Low complexity" evidence="2">
    <location>
        <begin position="392"/>
        <end position="404"/>
    </location>
</feature>
<dbReference type="InterPro" id="IPR000048">
    <property type="entry name" value="IQ_motif_EF-hand-BS"/>
</dbReference>
<dbReference type="CDD" id="cd23767">
    <property type="entry name" value="IQCD"/>
    <property type="match status" value="1"/>
</dbReference>
<dbReference type="CDD" id="cd17075">
    <property type="entry name" value="UBX1_UBXN9"/>
    <property type="match status" value="1"/>
</dbReference>
<dbReference type="PANTHER" id="PTHR46467">
    <property type="entry name" value="TETHER CONTAINING UBX DOMAIN FOR GLUT4"/>
    <property type="match status" value="1"/>
</dbReference>
<feature type="region of interest" description="Disordered" evidence="2">
    <location>
        <begin position="877"/>
        <end position="908"/>
    </location>
</feature>
<feature type="compositionally biased region" description="Polar residues" evidence="2">
    <location>
        <begin position="771"/>
        <end position="783"/>
    </location>
</feature>
<keyword evidence="5" id="KW-1185">Reference proteome</keyword>
<feature type="coiled-coil region" evidence="1">
    <location>
        <begin position="658"/>
        <end position="685"/>
    </location>
</feature>
<gene>
    <name evidence="4" type="ORF">DGYR_LOCUS8847</name>
</gene>
<feature type="compositionally biased region" description="Polar residues" evidence="2">
    <location>
        <begin position="148"/>
        <end position="169"/>
    </location>
</feature>
<sequence>MPAPPSVLDRINTISRGLKRLEPCKLMKIKEFKELHAEINQHFREIELAHLTGTPKDSIDQLHHDSNFYYMLIRMMLETLGLEHKLQISNFRKIYGWYLGNRHVLYAKPRFGRDKVTTENDSKSKTSFLFKTSPEALLEDLRLSRPQSASTIATNSENSSFIKQESRPSTAEYKRSSINSERIDDRQEVELVKRPILPLSHLVNPLARQISEMDAMRNETHKQISKTKASDASGRPLSASERKSAQMNKLERVVKDMDINMQILDELQKPNTDGFIRNEEYTSDVINYFASVQPTKNDIQPAGRELVSKPLTEFLIQTENYFPQRKNDRNRLLSANKSVNKSEIEKKDNSSNCIKLKTVVNLVDSVGEDMAGENSHMPLLEKIPIKDETKSESSNSCSRPMSSSDPIPPHCTPEPDRMKKKIKKMVAFERSESNIDSFNRTGAISGNDGDIYVDWRGIITPDTSSGKFTIKSGSQRGFENHTYVRKLDEERKSLRSQGSTTGSIRPRVPPTTPRERWTRDDDITERRKALNFELESLPSRKNKRMSQAASHTTTIIEDNISKTLLTSQRLGKKSKKRRKRIKYSDFGYHEMKKIDNQPPQHTEFVSFCAPKSMLVGDRLPSARTINTQEERGHDSVMNVPNSTDHFVVTNDQQWHDNYETAEWKEEEANEIMEETEKLKEEITLELGSEHVKFDHNPLPNPSPKIESKSPYPDLNNYQVTRGGCLKKPGKMRQPMNPSDKLPLPRQERLEIVGSGNKKSNLNKKVRMGSTLRRSTPKQYSSPKPDQRKIVQPGEIPPGIHVMRFMPRPTTSDVVYRTPKSKGQLYRSHSGSYLKIHNSSENWSTQQDVYNSIKVPTAKFDMDEKQLIARAESLQLTERQHSVNRMNSASSRGERPLSSSTIKSKSSIVSSKKCSGRPIAHYLIVNNVNEERLANEQTRRHKAAVDIQRIFRGYVTRSRYLYLRREFRMKREDARLAQVNSEKEYYAHKQRLKGINNRNSDHDQSDWEGEYQQWLEEKKKLRQFKVENTKKALLNENQSKKDKLSRIGPHVEVYDAFNPPKHLDVKEYNKRATKIQSTVRGFLLRRNMEKLRRKCQSHASDWSKFTSQYKALVRRIQVRHGIERPKTPFNLSEVDRFMDAKRKYEQTFDKLQFNGEIELGSLMDFLKECHLYPSLPEVREALDFIYRGKNLTPTTLFKKHEIVEILFELYPPPSTGFAGKRRSTWMNPIIDGVEAWAVIGKLLVFKTYDIFAQKNHKTFSRVSGSFLYRIPIRYEHIYKYFPKSILSVMSTFVEIVCPNGRWQRVKVTAKSSMLQVLEEVCLKQKFVPPSQYILKHGKKKLDLTLSFRYSGLPNRSKLELVESDGERKEEPVMVAIQFQDGSRTIQEHGPEKTLWDILEESLAKTTDDVRRVFAQTQDSDHVCLYITERIAGKETLKKTQLRNLGLFGGRAIIRYLTAENSQVLVDTSRQSSESEITSDPVQKKPKMDEDATTVAREPTVAKLDNKESSVVDELLDRETKLYNSAEAPDFKPLEESDEFFEVTVNDVRKMMEALRASVENAYNQPLLTQKFRQEVMNSRFSIYERAIIRFVFSNRLILQACFKPSESLDSVYNFITKCIAGKFEIQLYTTPPKKILKNANITLIESKLVPLAKVYVKVIGQEEVNLSTEVLERLTTEEEALKVINKWTGTKN</sequence>
<accession>A0A7I8VY43</accession>
<name>A0A7I8VY43_9ANNE</name>
<dbReference type="Pfam" id="PF11470">
    <property type="entry name" value="TUG-UBL1"/>
    <property type="match status" value="1"/>
</dbReference>
<dbReference type="InterPro" id="IPR029071">
    <property type="entry name" value="Ubiquitin-like_domsf"/>
</dbReference>
<dbReference type="EMBL" id="CAJFCJ010000013">
    <property type="protein sequence ID" value="CAD5120816.1"/>
    <property type="molecule type" value="Genomic_DNA"/>
</dbReference>
<dbReference type="SMART" id="SM00015">
    <property type="entry name" value="IQ"/>
    <property type="match status" value="2"/>
</dbReference>
<dbReference type="GO" id="GO:0006886">
    <property type="term" value="P:intracellular protein transport"/>
    <property type="evidence" value="ECO:0007669"/>
    <property type="project" value="TreeGrafter"/>
</dbReference>
<comment type="caution">
    <text evidence="4">The sequence shown here is derived from an EMBL/GenBank/DDBJ whole genome shotgun (WGS) entry which is preliminary data.</text>
</comment>
<feature type="region of interest" description="Disordered" evidence="2">
    <location>
        <begin position="691"/>
        <end position="714"/>
    </location>
</feature>
<dbReference type="Gene3D" id="3.10.20.90">
    <property type="entry name" value="Phosphatidylinositol 3-kinase Catalytic Subunit, Chain A, domain 1"/>
    <property type="match status" value="2"/>
</dbReference>
<dbReference type="GO" id="GO:0012506">
    <property type="term" value="C:vesicle membrane"/>
    <property type="evidence" value="ECO:0007669"/>
    <property type="project" value="TreeGrafter"/>
</dbReference>
<feature type="region of interest" description="Disordered" evidence="2">
    <location>
        <begin position="767"/>
        <end position="794"/>
    </location>
</feature>
<feature type="region of interest" description="Disordered" evidence="2">
    <location>
        <begin position="1463"/>
        <end position="1493"/>
    </location>
</feature>
<feature type="region of interest" description="Disordered" evidence="2">
    <location>
        <begin position="386"/>
        <end position="416"/>
    </location>
</feature>
<evidence type="ECO:0000259" key="3">
    <source>
        <dbReference type="Pfam" id="PF11470"/>
    </source>
</evidence>
<evidence type="ECO:0000313" key="5">
    <source>
        <dbReference type="Proteomes" id="UP000549394"/>
    </source>
</evidence>
<dbReference type="OrthoDB" id="6288272at2759"/>
<feature type="region of interest" description="Disordered" evidence="2">
    <location>
        <begin position="217"/>
        <end position="246"/>
    </location>
</feature>
<dbReference type="Pfam" id="PF00612">
    <property type="entry name" value="IQ"/>
    <property type="match status" value="2"/>
</dbReference>
<keyword evidence="1" id="KW-0175">Coiled coil</keyword>
<dbReference type="PANTHER" id="PTHR46467:SF1">
    <property type="entry name" value="TETHER CONTAINING UBX DOMAIN FOR GLUT4"/>
    <property type="match status" value="1"/>
</dbReference>